<dbReference type="RefSeq" id="WP_407279374.1">
    <property type="nucleotide sequence ID" value="NZ_CP141259.1"/>
</dbReference>
<evidence type="ECO:0000313" key="2">
    <source>
        <dbReference type="Proteomes" id="UP001626593"/>
    </source>
</evidence>
<sequence>MSNDLEYKGYVGSVEFNAEDKRLFGKVLFIDSLLMYNGESVRELEAAFQETVDAYLELCAAKGREPNKSYSGSFNIRIGPDLHRKCAIEAHRRGQTLNEFMTRAAAAACADEHAVSRVEHVHNHHLTVTLQGSGIAETRLVTPQQPTHWEPMNASASAH</sequence>
<dbReference type="InterPro" id="IPR008651">
    <property type="entry name" value="Uncharacterised_HicB"/>
</dbReference>
<gene>
    <name evidence="1" type="ORF">U5817_00805</name>
</gene>
<dbReference type="InterPro" id="IPR010985">
    <property type="entry name" value="Ribbon_hlx_hlx"/>
</dbReference>
<dbReference type="SUPFAM" id="SSF47598">
    <property type="entry name" value="Ribbon-helix-helix"/>
    <property type="match status" value="1"/>
</dbReference>
<organism evidence="1 2">
    <name type="scientific">Aromatoleum evansii</name>
    <name type="common">Azoarcus evansii</name>
    <dbReference type="NCBI Taxonomy" id="59406"/>
    <lineage>
        <taxon>Bacteria</taxon>
        <taxon>Pseudomonadati</taxon>
        <taxon>Pseudomonadota</taxon>
        <taxon>Betaproteobacteria</taxon>
        <taxon>Rhodocyclales</taxon>
        <taxon>Rhodocyclaceae</taxon>
        <taxon>Aromatoleum</taxon>
    </lineage>
</organism>
<dbReference type="Proteomes" id="UP001626593">
    <property type="component" value="Chromosome"/>
</dbReference>
<accession>A0ABZ1AQ26</accession>
<reference evidence="1 2" key="1">
    <citation type="submission" date="2023-12" db="EMBL/GenBank/DDBJ databases">
        <title>A. evansii MAY27, complete genome.</title>
        <authorList>
            <person name="Wang Y."/>
        </authorList>
    </citation>
    <scope>NUCLEOTIDE SEQUENCE [LARGE SCALE GENOMIC DNA]</scope>
    <source>
        <strain evidence="1 2">MAY27</strain>
    </source>
</reference>
<evidence type="ECO:0000313" key="1">
    <source>
        <dbReference type="EMBL" id="WRL46612.1"/>
    </source>
</evidence>
<name>A0ABZ1AQ26_AROEV</name>
<protein>
    <submittedName>
        <fullName evidence="1">Type II toxin-antitoxin system HicB family antitoxin</fullName>
    </submittedName>
</protein>
<dbReference type="EMBL" id="CP141259">
    <property type="protein sequence ID" value="WRL46612.1"/>
    <property type="molecule type" value="Genomic_DNA"/>
</dbReference>
<keyword evidence="2" id="KW-1185">Reference proteome</keyword>
<dbReference type="SUPFAM" id="SSF143100">
    <property type="entry name" value="TTHA1013/TTHA0281-like"/>
    <property type="match status" value="1"/>
</dbReference>
<dbReference type="Pfam" id="PF05534">
    <property type="entry name" value="HicB"/>
    <property type="match status" value="1"/>
</dbReference>
<proteinExistence type="predicted"/>
<dbReference type="InterPro" id="IPR035069">
    <property type="entry name" value="TTHA1013/TTHA0281-like"/>
</dbReference>